<proteinExistence type="predicted"/>
<dbReference type="EMBL" id="JBGNUJ010000010">
    <property type="protein sequence ID" value="KAL3954747.1"/>
    <property type="molecule type" value="Genomic_DNA"/>
</dbReference>
<evidence type="ECO:0000313" key="2">
    <source>
        <dbReference type="Proteomes" id="UP001638806"/>
    </source>
</evidence>
<sequence length="203" mass="22048">MDPSSEKNAPGRWVSSASHPPAWSFRGKRTSGRPSWPSTSWVASMDGGGPLPGGQSYGPTHRSDHPDPCTNCIKVSRSGPRRLLPLVLRDSSPPFGHPIRVSWASLPSFAYSLVVFPTPSHLSRPLVPFLASYNQRRPRAFHSDNPASLARRPIAAPPSDRRNTESLAWPPSSNACARPPATFASIEATCNGATNIRNDRHAR</sequence>
<keyword evidence="2" id="KW-1185">Reference proteome</keyword>
<accession>A0ACC4DF67</accession>
<protein>
    <submittedName>
        <fullName evidence="1">Uncharacterized protein</fullName>
    </submittedName>
</protein>
<organism evidence="1 2">
    <name type="scientific">Purpureocillium lilacinum</name>
    <name type="common">Paecilomyces lilacinus</name>
    <dbReference type="NCBI Taxonomy" id="33203"/>
    <lineage>
        <taxon>Eukaryota</taxon>
        <taxon>Fungi</taxon>
        <taxon>Dikarya</taxon>
        <taxon>Ascomycota</taxon>
        <taxon>Pezizomycotina</taxon>
        <taxon>Sordariomycetes</taxon>
        <taxon>Hypocreomycetidae</taxon>
        <taxon>Hypocreales</taxon>
        <taxon>Ophiocordycipitaceae</taxon>
        <taxon>Purpureocillium</taxon>
    </lineage>
</organism>
<name>A0ACC4DF67_PURLI</name>
<reference evidence="1" key="1">
    <citation type="submission" date="2024-12" db="EMBL/GenBank/DDBJ databases">
        <title>Comparative genomics and development of molecular markers within Purpureocillium lilacinum and among Purpureocillium species.</title>
        <authorList>
            <person name="Yeh Z.-Y."/>
            <person name="Ni N.-T."/>
            <person name="Lo P.-H."/>
            <person name="Mushyakhwo K."/>
            <person name="Lin C.-F."/>
            <person name="Nai Y.-S."/>
        </authorList>
    </citation>
    <scope>NUCLEOTIDE SEQUENCE</scope>
    <source>
        <strain evidence="1">NCHU-NPUST-175</strain>
    </source>
</reference>
<gene>
    <name evidence="1" type="ORF">ACCO45_010310</name>
</gene>
<dbReference type="Proteomes" id="UP001638806">
    <property type="component" value="Unassembled WGS sequence"/>
</dbReference>
<comment type="caution">
    <text evidence="1">The sequence shown here is derived from an EMBL/GenBank/DDBJ whole genome shotgun (WGS) entry which is preliminary data.</text>
</comment>
<evidence type="ECO:0000313" key="1">
    <source>
        <dbReference type="EMBL" id="KAL3954747.1"/>
    </source>
</evidence>